<keyword evidence="1" id="KW-0812">Transmembrane</keyword>
<evidence type="ECO:0000313" key="2">
    <source>
        <dbReference type="EMBL" id="PFH46601.1"/>
    </source>
</evidence>
<keyword evidence="3" id="KW-1185">Reference proteome</keyword>
<protein>
    <submittedName>
        <fullName evidence="2">Uncharacterized protein</fullName>
    </submittedName>
</protein>
<sequence length="207" mass="23067">MILRPKRSSALALILSVISCSMDLFSELLYARRIGVFTQSKVAVRWIYLVRDKDVQLPQSDDVSFHLQLSVIQHVADLVSEAQIVYFAPILFADRNANLTKLSNLLKSTFLLNILSIILQGLIAVVMVKSATLETGLSFEVRSAVFTFITLLCTKFLWVTGSSYLTGLILLPKLYLNTLLVLSNKPLSSKSGRDEVLLEKAATKKVF</sequence>
<evidence type="ECO:0000256" key="1">
    <source>
        <dbReference type="SAM" id="Phobius"/>
    </source>
</evidence>
<dbReference type="PROSITE" id="PS51257">
    <property type="entry name" value="PROKAR_LIPOPROTEIN"/>
    <property type="match status" value="1"/>
</dbReference>
<name>A0A2A9NEB6_9AGAR</name>
<dbReference type="EMBL" id="KZ302176">
    <property type="protein sequence ID" value="PFH46601.1"/>
    <property type="molecule type" value="Genomic_DNA"/>
</dbReference>
<proteinExistence type="predicted"/>
<accession>A0A2A9NEB6</accession>
<keyword evidence="1" id="KW-0472">Membrane</keyword>
<organism evidence="2 3">
    <name type="scientific">Amanita thiersii Skay4041</name>
    <dbReference type="NCBI Taxonomy" id="703135"/>
    <lineage>
        <taxon>Eukaryota</taxon>
        <taxon>Fungi</taxon>
        <taxon>Dikarya</taxon>
        <taxon>Basidiomycota</taxon>
        <taxon>Agaricomycotina</taxon>
        <taxon>Agaricomycetes</taxon>
        <taxon>Agaricomycetidae</taxon>
        <taxon>Agaricales</taxon>
        <taxon>Pluteineae</taxon>
        <taxon>Amanitaceae</taxon>
        <taxon>Amanita</taxon>
    </lineage>
</organism>
<feature type="transmembrane region" description="Helical" evidence="1">
    <location>
        <begin position="110"/>
        <end position="128"/>
    </location>
</feature>
<reference evidence="2 3" key="1">
    <citation type="submission" date="2014-02" db="EMBL/GenBank/DDBJ databases">
        <title>Transposable element dynamics among asymbiotic and ectomycorrhizal Amanita fungi.</title>
        <authorList>
            <consortium name="DOE Joint Genome Institute"/>
            <person name="Hess J."/>
            <person name="Skrede I."/>
            <person name="Wolfe B."/>
            <person name="LaButti K."/>
            <person name="Ohm R.A."/>
            <person name="Grigoriev I.V."/>
            <person name="Pringle A."/>
        </authorList>
    </citation>
    <scope>NUCLEOTIDE SEQUENCE [LARGE SCALE GENOMIC DNA]</scope>
    <source>
        <strain evidence="2 3">SKay4041</strain>
    </source>
</reference>
<dbReference type="Proteomes" id="UP000242287">
    <property type="component" value="Unassembled WGS sequence"/>
</dbReference>
<keyword evidence="1" id="KW-1133">Transmembrane helix</keyword>
<gene>
    <name evidence="2" type="ORF">AMATHDRAFT_7615</name>
</gene>
<evidence type="ECO:0000313" key="3">
    <source>
        <dbReference type="Proteomes" id="UP000242287"/>
    </source>
</evidence>
<feature type="transmembrane region" description="Helical" evidence="1">
    <location>
        <begin position="140"/>
        <end position="158"/>
    </location>
</feature>
<dbReference type="AlphaFoldDB" id="A0A2A9NEB6"/>